<evidence type="ECO:0000256" key="10">
    <source>
        <dbReference type="ARBA" id="ARBA00023242"/>
    </source>
</evidence>
<evidence type="ECO:0000256" key="4">
    <source>
        <dbReference type="ARBA" id="ARBA00022448"/>
    </source>
</evidence>
<dbReference type="InterPro" id="IPR027417">
    <property type="entry name" value="P-loop_NTPase"/>
</dbReference>
<dbReference type="InterPro" id="IPR036277">
    <property type="entry name" value="SMC_hinge_sf"/>
</dbReference>
<dbReference type="PROSITE" id="PS00535">
    <property type="entry name" value="COMPLEX1_49K"/>
    <property type="match status" value="1"/>
</dbReference>
<dbReference type="InterPro" id="IPR014029">
    <property type="entry name" value="NADH_UbQ_OxRdtase_49kDa_CS"/>
</dbReference>
<dbReference type="Proteomes" id="UP000054632">
    <property type="component" value="Unassembled WGS sequence"/>
</dbReference>
<dbReference type="PANTHER" id="PTHR43977">
    <property type="entry name" value="STRUCTURAL MAINTENANCE OF CHROMOSOMES PROTEIN 3"/>
    <property type="match status" value="1"/>
</dbReference>
<evidence type="ECO:0000256" key="15">
    <source>
        <dbReference type="SAM" id="Coils"/>
    </source>
</evidence>
<dbReference type="GO" id="GO:0048038">
    <property type="term" value="F:quinone binding"/>
    <property type="evidence" value="ECO:0007669"/>
    <property type="project" value="InterPro"/>
</dbReference>
<evidence type="ECO:0000256" key="6">
    <source>
        <dbReference type="ARBA" id="ARBA00022776"/>
    </source>
</evidence>
<comment type="similarity">
    <text evidence="2">Belongs to the SMC family. SMC3 subfamily.</text>
</comment>
<dbReference type="HAMAP" id="MF_01358">
    <property type="entry name" value="NDH1_NuoD"/>
    <property type="match status" value="1"/>
</dbReference>
<reference evidence="17 18" key="1">
    <citation type="submission" date="2015-01" db="EMBL/GenBank/DDBJ databases">
        <title>Evolution of Trichinella species and genotypes.</title>
        <authorList>
            <person name="Korhonen P.K."/>
            <person name="Edoardo P."/>
            <person name="Giuseppe L.R."/>
            <person name="Gasser R.B."/>
        </authorList>
    </citation>
    <scope>NUCLEOTIDE SEQUENCE [LARGE SCALE GENOMIC DNA]</scope>
    <source>
        <strain evidence="17">ISS13</strain>
    </source>
</reference>
<feature type="coiled-coil region" evidence="15">
    <location>
        <begin position="886"/>
        <end position="958"/>
    </location>
</feature>
<evidence type="ECO:0000256" key="7">
    <source>
        <dbReference type="ARBA" id="ARBA00022967"/>
    </source>
</evidence>
<dbReference type="InterPro" id="IPR029014">
    <property type="entry name" value="NiFe-Hase_large"/>
</dbReference>
<dbReference type="Gene3D" id="1.10.645.10">
    <property type="entry name" value="Cytochrome-c3 Hydrogenase, chain B"/>
    <property type="match status" value="1"/>
</dbReference>
<keyword evidence="4 14" id="KW-0813">Transport</keyword>
<dbReference type="InterPro" id="IPR001135">
    <property type="entry name" value="NADH_Q_OxRdtase_suD"/>
</dbReference>
<dbReference type="SUPFAM" id="SSF52540">
    <property type="entry name" value="P-loop containing nucleoside triphosphate hydrolases"/>
    <property type="match status" value="2"/>
</dbReference>
<dbReference type="GO" id="GO:0051276">
    <property type="term" value="P:chromosome organization"/>
    <property type="evidence" value="ECO:0007669"/>
    <property type="project" value="InterPro"/>
</dbReference>
<sequence length="1848" mass="216173">MSASRFCKHISTGQMQRMMRILSPVNYEQRRSYAGPVWYPDGKFYKRFNKLYWESETVSDSFRPSEADLARARLLDDERRPNLMPDLVERKVENMILNFGPQHPAAHGVLRLMLELDAEIILRAVPHIGLLHRATEKLIEYKTYTQALPYFDRLDYVSMMCNEHAFSLAVEKLLAVEVPPRAKWIRVLFAELTRILNHILGITTHALDVGAMTPLFWLFEEREKLMEFYERSSGARMHANYIRPGGVAVDIPLGLLDDIHTWASGFSARLDEVEDVLTESRMWKQRTIDIGVVTAEDALNWGFSGVMLRGSGIKWDIRKTEPYEVYDQIEFDVPIGTKGDCYDRYLVRMEEMRQSLRIIDQCLNRMPAGEVKVDDHKLVPPKRSEMKRSMESLIHHFKFFTEGYSVPPGCTYVPTEAPKGEFGVYLVSDGSSKPYRCYIRAPGFAHLSMIEPISKYHFIADLVAIIGTLDVVFGECVQCFPAVVLKTNSNVYKTGFRSYRDQTIVEPFSSKHNLAEMDLEKATFFTLTFCHFIAIQFVLSDEFSHLRVEQRQSLLHEGTGPRVLQAFVEIVFDNSDSRLPFEKDEVRLRRLIGPKKDQYFLEGKMIPKQEVQSLLESAGFSKSNPYYIVKQGKINELATAPDSYRLKLLREVAGTRVYDERKEESNVLLRDSKARVEKIIEVLKYIEERLKTLEEETQELKEYQKLDRMRRALEFTIFDHELADIRRKLDLLAEKRENYNEGSNQLHDTLQQATDQIYKQLRELERQWSGFEEERLQMISEQSERFKEKTKLELAIRDLKEEVEGERSNRRKAENELDRLKAEIAEKQANLDQVQPRFNELIKQEQQVNTELAIAEQRQRELYSKQGWTEQFRSVEERDQWIKRNLAKITRQISDKRDQIVRLKSELEQELTRLDNVEVRLVESTQELEQQRESIERNKRHQNELKHNRDALQNERQELWRTESGLSQSLQACKEEINHMDMILRSIVPKAIIYGMDSVKKVIESLRSRHAQSNLVDGYYGMLIENFQTDKRFYTAVEMTAGNKLFYHIVENDRIGTKILEEINRQRLPGEVNFFPLNRIQYRQHEYPQNQYVLPMINQLQFEERFLPVMQHCFGKTLICRNMDVATQMARSERMDCITLEGDRVSSRGALTGGFCDVRRSRLQLQSQRWNLKQQAEELEAQLHSQREQLTIIEGKINGVSSEMQKLETKTGKMIDVYEKLQQDGRLLREERQMLQQSKHPKERQLSSLESTLQQLEAQKESLNRDLGSEMLSQLTADEQSSLEELNRRILTLKESAKVLFNERSELETEKNRLENQLQKNLLRKKEELQLRLQEISMADRTQSLDSHQSELLIVTQRITEISRRMGELEHQLEEYYIGKKKLNQQLEMCQNQEREVQAKITEDAKEMEKMANKQSMLLRKKEDTMKKIRELGSLPSDAFDKYHNLSSKQLFKQLEQCNNELKKYENVNKKALDQFVSFSEQKEKLLKRKDEVDGNLESIMDMISQLDQKKYDAIQLTFKLVSKYFEEVFHELVPTGRGHLVMKTMEMNGDNAVDLASIPQVEQFTGVGIKVAFSGADETKEMQQLSGGQKSLVALALIFAIQKCDPAPFYLFDEIDAALDARHRKSVAEMIHKLSSSAQFITTTFRRELLESADKFYGVKFRNKVSHIDCVTAEEAADFIEMEKELFYQIAENDGIVTTFLEEISCQRLPDEVNFFPLNRIQYSQYEYFHEIEKRKNDAMKKLDECGSLPWVAICQYHYHSVLAMREKLLMRKGNSMEIVGDWCDQSVGIEKCDLFIQLTFKLYSDVFVNKQQSFKNHGKHFLIRSLTIRKLSSLRENQSCSCRHNL</sequence>
<dbReference type="Gene3D" id="3.30.70.1620">
    <property type="match status" value="1"/>
</dbReference>
<dbReference type="FunFam" id="1.10.645.10:FF:000005">
    <property type="entry name" value="NADH-quinone oxidoreductase subunit D"/>
    <property type="match status" value="1"/>
</dbReference>
<organism evidence="17 18">
    <name type="scientific">Trichinella pseudospiralis</name>
    <name type="common">Parasitic roundworm</name>
    <dbReference type="NCBI Taxonomy" id="6337"/>
    <lineage>
        <taxon>Eukaryota</taxon>
        <taxon>Metazoa</taxon>
        <taxon>Ecdysozoa</taxon>
        <taxon>Nematoda</taxon>
        <taxon>Enoplea</taxon>
        <taxon>Dorylaimia</taxon>
        <taxon>Trichinellida</taxon>
        <taxon>Trichinellidae</taxon>
        <taxon>Trichinella</taxon>
    </lineage>
</organism>
<evidence type="ECO:0000256" key="9">
    <source>
        <dbReference type="ARBA" id="ARBA00023054"/>
    </source>
</evidence>
<dbReference type="Pfam" id="PF06470">
    <property type="entry name" value="SMC_hinge"/>
    <property type="match status" value="1"/>
</dbReference>
<proteinExistence type="inferred from homology"/>
<dbReference type="InterPro" id="IPR041741">
    <property type="entry name" value="SMC3_ABC_euk"/>
</dbReference>
<dbReference type="Gene3D" id="1.20.1060.20">
    <property type="match status" value="1"/>
</dbReference>
<evidence type="ECO:0000256" key="13">
    <source>
        <dbReference type="ARBA" id="ARBA00031562"/>
    </source>
</evidence>
<dbReference type="GO" id="GO:0032991">
    <property type="term" value="C:protein-containing complex"/>
    <property type="evidence" value="ECO:0007669"/>
    <property type="project" value="UniProtKB-ARBA"/>
</dbReference>
<comment type="similarity">
    <text evidence="1 14">Belongs to the complex I 49 kDa subunit family.</text>
</comment>
<feature type="coiled-coil region" evidence="15">
    <location>
        <begin position="676"/>
        <end position="858"/>
    </location>
</feature>
<dbReference type="GO" id="GO:0016651">
    <property type="term" value="F:oxidoreductase activity, acting on NAD(P)H"/>
    <property type="evidence" value="ECO:0007669"/>
    <property type="project" value="InterPro"/>
</dbReference>
<comment type="caution">
    <text evidence="17">The sequence shown here is derived from an EMBL/GenBank/DDBJ whole genome shotgun (WGS) entry which is preliminary data.</text>
</comment>
<evidence type="ECO:0000256" key="3">
    <source>
        <dbReference type="ARBA" id="ARBA00018690"/>
    </source>
</evidence>
<dbReference type="NCBIfam" id="NF004739">
    <property type="entry name" value="PRK06075.1"/>
    <property type="match status" value="1"/>
</dbReference>
<evidence type="ECO:0000256" key="14">
    <source>
        <dbReference type="RuleBase" id="RU003685"/>
    </source>
</evidence>
<feature type="coiled-coil region" evidence="15">
    <location>
        <begin position="1162"/>
        <end position="1339"/>
    </location>
</feature>
<dbReference type="NCBIfam" id="TIGR01962">
    <property type="entry name" value="NuoD"/>
    <property type="match status" value="1"/>
</dbReference>
<evidence type="ECO:0000256" key="1">
    <source>
        <dbReference type="ARBA" id="ARBA00005769"/>
    </source>
</evidence>
<dbReference type="InterPro" id="IPR003395">
    <property type="entry name" value="RecF/RecN/SMC_N"/>
</dbReference>
<keyword evidence="6" id="KW-0498">Mitosis</keyword>
<dbReference type="SUPFAM" id="SSF75553">
    <property type="entry name" value="Smc hinge domain"/>
    <property type="match status" value="1"/>
</dbReference>
<gene>
    <name evidence="17" type="primary">taf1b</name>
    <name evidence="17" type="ORF">T4A_2658</name>
</gene>
<evidence type="ECO:0000256" key="2">
    <source>
        <dbReference type="ARBA" id="ARBA00005917"/>
    </source>
</evidence>
<dbReference type="GO" id="GO:0005694">
    <property type="term" value="C:chromosome"/>
    <property type="evidence" value="ECO:0007669"/>
    <property type="project" value="InterPro"/>
</dbReference>
<dbReference type="SUPFAM" id="SSF56762">
    <property type="entry name" value="HydB/Nqo4-like"/>
    <property type="match status" value="1"/>
</dbReference>
<keyword evidence="10" id="KW-0539">Nucleus</keyword>
<dbReference type="GO" id="GO:0051287">
    <property type="term" value="F:NAD binding"/>
    <property type="evidence" value="ECO:0007669"/>
    <property type="project" value="InterPro"/>
</dbReference>
<dbReference type="Pfam" id="PF02463">
    <property type="entry name" value="SMC_N"/>
    <property type="match status" value="1"/>
</dbReference>
<evidence type="ECO:0000256" key="12">
    <source>
        <dbReference type="ARBA" id="ARBA00030505"/>
    </source>
</evidence>
<keyword evidence="5" id="KW-0132">Cell division</keyword>
<dbReference type="InterPro" id="IPR010935">
    <property type="entry name" value="SMC_hinge"/>
</dbReference>
<dbReference type="GO" id="GO:0016887">
    <property type="term" value="F:ATP hydrolysis activity"/>
    <property type="evidence" value="ECO:0007669"/>
    <property type="project" value="InterPro"/>
</dbReference>
<evidence type="ECO:0000256" key="8">
    <source>
        <dbReference type="ARBA" id="ARBA00023027"/>
    </source>
</evidence>
<keyword evidence="11" id="KW-0131">Cell cycle</keyword>
<evidence type="ECO:0000313" key="18">
    <source>
        <dbReference type="Proteomes" id="UP000054632"/>
    </source>
</evidence>
<dbReference type="InterPro" id="IPR022885">
    <property type="entry name" value="NDH1_su_D/H"/>
</dbReference>
<dbReference type="EMBL" id="JYDR01000022">
    <property type="protein sequence ID" value="KRY74788.1"/>
    <property type="molecule type" value="Genomic_DNA"/>
</dbReference>
<dbReference type="Pfam" id="PF00346">
    <property type="entry name" value="Complex1_49kDa"/>
    <property type="match status" value="1"/>
</dbReference>
<evidence type="ECO:0000256" key="11">
    <source>
        <dbReference type="ARBA" id="ARBA00023306"/>
    </source>
</evidence>
<evidence type="ECO:0000313" key="17">
    <source>
        <dbReference type="EMBL" id="KRY74788.1"/>
    </source>
</evidence>
<keyword evidence="7 14" id="KW-1278">Translocase</keyword>
<feature type="coiled-coil region" evidence="15">
    <location>
        <begin position="1366"/>
        <end position="1400"/>
    </location>
</feature>
<dbReference type="FunFam" id="3.40.50.300:FF:000370">
    <property type="entry name" value="Structural maintenance of chromosomes 3"/>
    <property type="match status" value="1"/>
</dbReference>
<feature type="domain" description="SMC hinge" evidence="16">
    <location>
        <begin position="1017"/>
        <end position="1130"/>
    </location>
</feature>
<name>A0A0V1ELY5_TRIPS</name>
<dbReference type="SMART" id="SM00968">
    <property type="entry name" value="SMC_hinge"/>
    <property type="match status" value="1"/>
</dbReference>
<protein>
    <recommendedName>
        <fullName evidence="3">Structural maintenance of chromosomes protein 3</fullName>
    </recommendedName>
    <alternativeName>
        <fullName evidence="12">Complex I-49kD</fullName>
    </alternativeName>
    <alternativeName>
        <fullName evidence="13">NADH-ubiquinone oxidoreductase 49 kDa subunit</fullName>
    </alternativeName>
</protein>
<keyword evidence="9 15" id="KW-0175">Coiled coil</keyword>
<dbReference type="Gene3D" id="3.40.50.300">
    <property type="entry name" value="P-loop containing nucleotide triphosphate hydrolases"/>
    <property type="match status" value="2"/>
</dbReference>
<evidence type="ECO:0000259" key="16">
    <source>
        <dbReference type="SMART" id="SM00968"/>
    </source>
</evidence>
<dbReference type="GO" id="GO:0005524">
    <property type="term" value="F:ATP binding"/>
    <property type="evidence" value="ECO:0007669"/>
    <property type="project" value="InterPro"/>
</dbReference>
<keyword evidence="8 14" id="KW-0520">NAD</keyword>
<feature type="coiled-coil region" evidence="15">
    <location>
        <begin position="1448"/>
        <end position="1475"/>
    </location>
</feature>
<dbReference type="GO" id="GO:0051301">
    <property type="term" value="P:cell division"/>
    <property type="evidence" value="ECO:0007669"/>
    <property type="project" value="UniProtKB-KW"/>
</dbReference>
<evidence type="ECO:0000256" key="5">
    <source>
        <dbReference type="ARBA" id="ARBA00022618"/>
    </source>
</evidence>
<dbReference type="CDD" id="cd03272">
    <property type="entry name" value="ABC_SMC3_euk"/>
    <property type="match status" value="1"/>
</dbReference>
<accession>A0A0V1ELY5</accession>